<feature type="compositionally biased region" description="Polar residues" evidence="1">
    <location>
        <begin position="578"/>
        <end position="591"/>
    </location>
</feature>
<feature type="compositionally biased region" description="Basic and acidic residues" evidence="1">
    <location>
        <begin position="1319"/>
        <end position="1330"/>
    </location>
</feature>
<feature type="region of interest" description="Disordered" evidence="1">
    <location>
        <begin position="949"/>
        <end position="972"/>
    </location>
</feature>
<sequence>MSLYNNKIRYDVDESGKRKPKYIQQLEILDELPDYTRNPQVRFNDLKIMIKRMKNMSSRSATPSLPPHLSIPQYTSSSIQSHTVPNIGSELQPSVSVPGIQNSFLIKPNLVNGEIRQDQREPARKSSRLFVNSDDSDYSSDEYKENAPIKKETNISNNGVPAIISLDSEDEQEIEPINRKRFSQVDITSPLKTSGSQKSDISSSQRSGSLKSSFDWSPIETNISTSPKSNKSLGRESSQNAEILKKKYRIITPSQPKVSKSKPSPQKPSNSKDEYLNKDETIKPEVNSKNEEDDVRNSDDENSEEDDEDREEEEEEEEQDIESDVSYSGGNIEGEEPVRSRRLRKNGYLSQDDSDDNDLGWNMRDNNQRKIKKKSKKEMIRERLRRERLSRSPTKGSDSFNSSDFSSDDLESSDSDYSDKNSNRGRAKFKRKEQSSQRWKYIYTEVSEDDFVVDDEDEVIYSSGNEDTEKILDADERNAKLVRSRKRKMSRSEDTSHKKSSTTKKRRNRRIEDDEGDDKEDDTDDIEKPNQNTKRKSTPKQKVSNKAGIKVIKNVPQRIVVGQSSEPGPNFNEKGTAPASSSNGPSRSLKYQNRPETKQTEEVDLSDEDEDDDQKPSEEFKKLMAQKQNHLNEIPTPDTEPMFFSPSKRSKHVISDSDSESNHSLNEGTTPKEKTTFDTNSESTNENQQFTKDSSEVQPENEMNDGTDISAQNPKNGGPSEVQKPEENYTSANEQFDDLYSSDINDLFDEPKTKKKPSSAAKNVSNGSNSKGKGSGQSSNSNDPNKLSHHTIPNVFIKPQRPKLKHRPSSSSSSSNNNDNVAQKKNSPSDAKAIDSLPPGASSTNIHSSITGHKDHITTGMGVATNNQTSGKPRNLPTTGLSKGVFNNSSLPIRNSNGSNPTSSSTSNPLFTRKNTSSAPRTLSSNHSGTLPKTSTFSNRTFLFSKPQTIPQLGSAVPNDIPKERYTTSADKTNSKRKIVSFLDQDPKLEMSKAVTIHKPLPSSSEKGALSSILKNAKKPFSITHRSSTTSPPPTTKSISDTNKPNQSLSPKNNATSSQGTTDPAKQTTPEAAPKLHENRFSHVKAIDLPIAKDKSVSLSSSDISKKENPSNSSILSTTPQTSSPSSKNPKEKSTSSSNPKAKPDSKVSSFDKTDSKATQASSMIYKNKDSVLSQSKTKPNTSSTSNDQSMIKSAQGHLKRPLVQQRPKSDPKQAIQKDIKKSSIEKSPAPATSKSNTTSSAPIISTKEAAKKHPATKKTQDSTQSCSTPKISKPKDNKSLKKNNVPISKPKPSNGSTPKNSTISNKNQKTSMNQESNIKVKNEQQRQDKSSPVYAEVESNSDDDSDSDSDGIELIDEDAFFKSLKS</sequence>
<feature type="compositionally biased region" description="Basic and acidic residues" evidence="1">
    <location>
        <begin position="1142"/>
        <end position="1156"/>
    </location>
</feature>
<dbReference type="HOGENOM" id="CLU_256590_0_0_1"/>
<evidence type="ECO:0000256" key="1">
    <source>
        <dbReference type="SAM" id="MobiDB-lite"/>
    </source>
</evidence>
<feature type="compositionally biased region" description="Polar residues" evidence="1">
    <location>
        <begin position="819"/>
        <end position="829"/>
    </location>
</feature>
<dbReference type="STRING" id="1206466.K0KHV9"/>
<proteinExistence type="predicted"/>
<feature type="compositionally biased region" description="Low complexity" evidence="1">
    <location>
        <begin position="758"/>
        <end position="782"/>
    </location>
</feature>
<evidence type="ECO:0000313" key="3">
    <source>
        <dbReference type="Proteomes" id="UP000009328"/>
    </source>
</evidence>
<gene>
    <name evidence="2" type="ORF">BN7_2150</name>
</gene>
<dbReference type="InParanoid" id="K0KHV9"/>
<evidence type="ECO:0000313" key="2">
    <source>
        <dbReference type="EMBL" id="CCH42606.1"/>
    </source>
</evidence>
<feature type="compositionally biased region" description="Low complexity" evidence="1">
    <location>
        <begin position="1174"/>
        <end position="1187"/>
    </location>
</feature>
<feature type="compositionally biased region" description="Low complexity" evidence="1">
    <location>
        <begin position="1113"/>
        <end position="1128"/>
    </location>
</feature>
<feature type="compositionally biased region" description="Basic residues" evidence="1">
    <location>
        <begin position="498"/>
        <end position="509"/>
    </location>
</feature>
<comment type="caution">
    <text evidence="2">The sequence shown here is derived from an EMBL/GenBank/DDBJ whole genome shotgun (WGS) entry which is preliminary data.</text>
</comment>
<dbReference type="EMBL" id="CAIF01000049">
    <property type="protein sequence ID" value="CCH42606.1"/>
    <property type="molecule type" value="Genomic_DNA"/>
</dbReference>
<feature type="compositionally biased region" description="Polar residues" evidence="1">
    <location>
        <begin position="913"/>
        <end position="936"/>
    </location>
</feature>
<feature type="compositionally biased region" description="Acidic residues" evidence="1">
    <location>
        <begin position="1340"/>
        <end position="1354"/>
    </location>
</feature>
<feature type="compositionally biased region" description="Basic and acidic residues" evidence="1">
    <location>
        <begin position="1208"/>
        <end position="1225"/>
    </location>
</feature>
<feature type="compositionally biased region" description="Low complexity" evidence="1">
    <location>
        <begin position="253"/>
        <end position="269"/>
    </location>
</feature>
<reference evidence="2 3" key="1">
    <citation type="journal article" date="2012" name="Eukaryot. Cell">
        <title>Draft genome sequence of Wickerhamomyces ciferrii NRRL Y-1031 F-60-10.</title>
        <authorList>
            <person name="Schneider J."/>
            <person name="Andrea H."/>
            <person name="Blom J."/>
            <person name="Jaenicke S."/>
            <person name="Ruckert C."/>
            <person name="Schorsch C."/>
            <person name="Szczepanowski R."/>
            <person name="Farwick M."/>
            <person name="Goesmann A."/>
            <person name="Puhler A."/>
            <person name="Schaffer S."/>
            <person name="Tauch A."/>
            <person name="Kohler T."/>
            <person name="Brinkrolf K."/>
        </authorList>
    </citation>
    <scope>NUCLEOTIDE SEQUENCE [LARGE SCALE GENOMIC DNA]</scope>
    <source>
        <strain evidence="3">ATCC 14091 / BCRC 22168 / CBS 111 / JCM 3599 / NBRC 0793 / NRRL Y-1031 F-60-10</strain>
    </source>
</reference>
<feature type="compositionally biased region" description="Basic residues" evidence="1">
    <location>
        <begin position="480"/>
        <end position="489"/>
    </location>
</feature>
<feature type="compositionally biased region" description="Polar residues" evidence="1">
    <location>
        <begin position="219"/>
        <end position="241"/>
    </location>
</feature>
<feature type="compositionally biased region" description="Polar residues" evidence="1">
    <location>
        <begin position="677"/>
        <end position="698"/>
    </location>
</feature>
<feature type="compositionally biased region" description="Acidic residues" evidence="1">
    <location>
        <begin position="300"/>
        <end position="323"/>
    </location>
</feature>
<feature type="compositionally biased region" description="Polar residues" evidence="1">
    <location>
        <begin position="841"/>
        <end position="851"/>
    </location>
</feature>
<feature type="compositionally biased region" description="Low complexity" evidence="1">
    <location>
        <begin position="809"/>
        <end position="818"/>
    </location>
</feature>
<feature type="compositionally biased region" description="Acidic residues" evidence="1">
    <location>
        <begin position="602"/>
        <end position="613"/>
    </location>
</feature>
<feature type="compositionally biased region" description="Basic and acidic residues" evidence="1">
    <location>
        <begin position="377"/>
        <end position="390"/>
    </location>
</feature>
<dbReference type="Proteomes" id="UP000009328">
    <property type="component" value="Unassembled WGS sequence"/>
</dbReference>
<feature type="region of interest" description="Disordered" evidence="1">
    <location>
        <begin position="1017"/>
        <end position="1078"/>
    </location>
</feature>
<keyword evidence="3" id="KW-1185">Reference proteome</keyword>
<feature type="compositionally biased region" description="Basic and acidic residues" evidence="1">
    <location>
        <begin position="141"/>
        <end position="153"/>
    </location>
</feature>
<feature type="compositionally biased region" description="Acidic residues" evidence="1">
    <location>
        <begin position="406"/>
        <end position="416"/>
    </location>
</feature>
<feature type="compositionally biased region" description="Low complexity" evidence="1">
    <location>
        <begin position="1022"/>
        <end position="1042"/>
    </location>
</feature>
<feature type="compositionally biased region" description="Polar residues" evidence="1">
    <location>
        <begin position="1231"/>
        <end position="1244"/>
    </location>
</feature>
<feature type="region of interest" description="Disordered" evidence="1">
    <location>
        <begin position="167"/>
        <end position="437"/>
    </location>
</feature>
<feature type="compositionally biased region" description="Low complexity" evidence="1">
    <location>
        <begin position="194"/>
        <end position="213"/>
    </location>
</feature>
<feature type="region of interest" description="Disordered" evidence="1">
    <location>
        <begin position="1095"/>
        <end position="1354"/>
    </location>
</feature>
<accession>K0KHV9</accession>
<feature type="compositionally biased region" description="Polar residues" evidence="1">
    <location>
        <begin position="864"/>
        <end position="894"/>
    </location>
</feature>
<feature type="compositionally biased region" description="Basic and acidic residues" evidence="1">
    <location>
        <begin position="115"/>
        <end position="124"/>
    </location>
</feature>
<feature type="compositionally biased region" description="Acidic residues" evidence="1">
    <location>
        <begin position="513"/>
        <end position="525"/>
    </location>
</feature>
<feature type="compositionally biased region" description="Basic and acidic residues" evidence="1">
    <location>
        <begin position="467"/>
        <end position="479"/>
    </location>
</feature>
<feature type="region of interest" description="Disordered" evidence="1">
    <location>
        <begin position="462"/>
        <end position="936"/>
    </location>
</feature>
<feature type="compositionally biased region" description="Polar residues" evidence="1">
    <location>
        <begin position="1262"/>
        <end position="1271"/>
    </location>
</feature>
<feature type="compositionally biased region" description="Polar residues" evidence="1">
    <location>
        <begin position="1043"/>
        <end position="1070"/>
    </location>
</feature>
<feature type="compositionally biased region" description="Basic and acidic residues" evidence="1">
    <location>
        <begin position="270"/>
        <end position="299"/>
    </location>
</feature>
<feature type="compositionally biased region" description="Polar residues" evidence="1">
    <location>
        <begin position="1292"/>
        <end position="1318"/>
    </location>
</feature>
<organism evidence="2 3">
    <name type="scientific">Wickerhamomyces ciferrii (strain ATCC 14091 / BCRC 22168 / CBS 111 / JCM 3599 / NBRC 0793 / NRRL Y-1031 F-60-10)</name>
    <name type="common">Yeast</name>
    <name type="synonym">Pichia ciferrii</name>
    <dbReference type="NCBI Taxonomy" id="1206466"/>
    <lineage>
        <taxon>Eukaryota</taxon>
        <taxon>Fungi</taxon>
        <taxon>Dikarya</taxon>
        <taxon>Ascomycota</taxon>
        <taxon>Saccharomycotina</taxon>
        <taxon>Saccharomycetes</taxon>
        <taxon>Phaffomycetales</taxon>
        <taxon>Wickerhamomycetaceae</taxon>
        <taxon>Wickerhamomyces</taxon>
    </lineage>
</organism>
<feature type="region of interest" description="Disordered" evidence="1">
    <location>
        <begin position="115"/>
        <end position="155"/>
    </location>
</feature>
<name>K0KHV9_WICCF</name>
<protein>
    <submittedName>
        <fullName evidence="2">Uncharacterized protein</fullName>
    </submittedName>
</protein>
<feature type="compositionally biased region" description="Low complexity" evidence="1">
    <location>
        <begin position="895"/>
        <end position="909"/>
    </location>
</feature>